<dbReference type="GO" id="GO:0016491">
    <property type="term" value="F:oxidoreductase activity"/>
    <property type="evidence" value="ECO:0007669"/>
    <property type="project" value="InterPro"/>
</dbReference>
<dbReference type="InterPro" id="IPR004378">
    <property type="entry name" value="F420H2_quin_Rdtase"/>
</dbReference>
<dbReference type="AlphaFoldDB" id="A0A7G8PC21"/>
<comment type="catalytic activity">
    <reaction evidence="2">
        <text>oxidized coenzyme F420-(gamma-L-Glu)(n) + a quinol + H(+) = reduced coenzyme F420-(gamma-L-Glu)(n) + a quinone</text>
        <dbReference type="Rhea" id="RHEA:39663"/>
        <dbReference type="Rhea" id="RHEA-COMP:12939"/>
        <dbReference type="Rhea" id="RHEA-COMP:14378"/>
        <dbReference type="ChEBI" id="CHEBI:15378"/>
        <dbReference type="ChEBI" id="CHEBI:24646"/>
        <dbReference type="ChEBI" id="CHEBI:132124"/>
        <dbReference type="ChEBI" id="CHEBI:133980"/>
        <dbReference type="ChEBI" id="CHEBI:139511"/>
    </reaction>
</comment>
<dbReference type="Gene3D" id="2.30.110.10">
    <property type="entry name" value="Electron Transport, Fmn-binding Protein, Chain A"/>
    <property type="match status" value="1"/>
</dbReference>
<sequence>MVSPVEVLMRVIDRSWGIVRHLVRGHVWIYRLSGGRVGQHVPGVPSMLLLDHIGAKSGKRRTTPLAYMPDRDRYIIVAAKGGHPENPAWLYNLRARPCVTVQIGARRLDMTARELDPEEHRRLWPTALAYTSHWRRYARRVPTSRTIPLVALEPRTQRPRIVDAET</sequence>
<dbReference type="PANTHER" id="PTHR39428:SF1">
    <property type="entry name" value="F420H(2)-DEPENDENT QUINONE REDUCTASE RV1261C"/>
    <property type="match status" value="1"/>
</dbReference>
<dbReference type="InterPro" id="IPR012349">
    <property type="entry name" value="Split_barrel_FMN-bd"/>
</dbReference>
<reference evidence="3 4" key="1">
    <citation type="submission" date="2020-07" db="EMBL/GenBank/DDBJ databases">
        <title>Draft genome sequence of four isobutane-metabolizing strains capable of cometabolically degrading diverse ether contaminants.</title>
        <authorList>
            <person name="Chen W."/>
            <person name="Faulkner N."/>
            <person name="Smith C."/>
            <person name="Hyman M."/>
        </authorList>
    </citation>
    <scope>NUCLEOTIDE SEQUENCE [LARGE SCALE GENOMIC DNA]</scope>
    <source>
        <strain evidence="3 4">2A</strain>
    </source>
</reference>
<dbReference type="KEGG" id="mflu:HZU40_27515"/>
<dbReference type="GO" id="GO:0070967">
    <property type="term" value="F:coenzyme F420 binding"/>
    <property type="evidence" value="ECO:0007669"/>
    <property type="project" value="TreeGrafter"/>
</dbReference>
<protein>
    <submittedName>
        <fullName evidence="3">Nitroreductase family deazaflavin-dependent oxidoreductase</fullName>
    </submittedName>
</protein>
<dbReference type="Pfam" id="PF04075">
    <property type="entry name" value="F420H2_quin_red"/>
    <property type="match status" value="1"/>
</dbReference>
<gene>
    <name evidence="3" type="ORF">HZU40_27515</name>
</gene>
<proteinExistence type="inferred from homology"/>
<dbReference type="PANTHER" id="PTHR39428">
    <property type="entry name" value="F420H(2)-DEPENDENT QUINONE REDUCTASE RV1261C"/>
    <property type="match status" value="1"/>
</dbReference>
<organism evidence="3 4">
    <name type="scientific">Mycolicibacterium fluoranthenivorans</name>
    <dbReference type="NCBI Taxonomy" id="258505"/>
    <lineage>
        <taxon>Bacteria</taxon>
        <taxon>Bacillati</taxon>
        <taxon>Actinomycetota</taxon>
        <taxon>Actinomycetes</taxon>
        <taxon>Mycobacteriales</taxon>
        <taxon>Mycobacteriaceae</taxon>
        <taxon>Mycolicibacterium</taxon>
    </lineage>
</organism>
<name>A0A7G8PC21_9MYCO</name>
<dbReference type="EMBL" id="CP059894">
    <property type="protein sequence ID" value="QNJ91887.1"/>
    <property type="molecule type" value="Genomic_DNA"/>
</dbReference>
<evidence type="ECO:0000256" key="1">
    <source>
        <dbReference type="ARBA" id="ARBA00008710"/>
    </source>
</evidence>
<comment type="similarity">
    <text evidence="1">Belongs to the F420H(2)-dependent quinone reductase family.</text>
</comment>
<evidence type="ECO:0000313" key="4">
    <source>
        <dbReference type="Proteomes" id="UP000515498"/>
    </source>
</evidence>
<dbReference type="Proteomes" id="UP000515498">
    <property type="component" value="Chromosome"/>
</dbReference>
<dbReference type="GO" id="GO:0005886">
    <property type="term" value="C:plasma membrane"/>
    <property type="evidence" value="ECO:0007669"/>
    <property type="project" value="TreeGrafter"/>
</dbReference>
<evidence type="ECO:0000313" key="3">
    <source>
        <dbReference type="EMBL" id="QNJ91887.1"/>
    </source>
</evidence>
<dbReference type="RefSeq" id="WP_187096482.1">
    <property type="nucleotide sequence ID" value="NZ_CP059894.1"/>
</dbReference>
<evidence type="ECO:0000256" key="2">
    <source>
        <dbReference type="ARBA" id="ARBA00049106"/>
    </source>
</evidence>
<dbReference type="NCBIfam" id="TIGR00026">
    <property type="entry name" value="hi_GC_TIGR00026"/>
    <property type="match status" value="1"/>
</dbReference>
<accession>A0A7G8PC21</accession>